<protein>
    <recommendedName>
        <fullName evidence="2">DinB-like domain-containing protein</fullName>
    </recommendedName>
</protein>
<dbReference type="InterPro" id="IPR034660">
    <property type="entry name" value="DinB/YfiT-like"/>
</dbReference>
<dbReference type="RefSeq" id="WP_309937899.1">
    <property type="nucleotide sequence ID" value="NZ_AP025305.1"/>
</dbReference>
<dbReference type="Gene3D" id="1.20.120.450">
    <property type="entry name" value="dinb family like domain"/>
    <property type="match status" value="1"/>
</dbReference>
<dbReference type="AlphaFoldDB" id="A0AAE3XMB7"/>
<dbReference type="SUPFAM" id="SSF109854">
    <property type="entry name" value="DinB/YfiT-like putative metalloenzymes"/>
    <property type="match status" value="1"/>
</dbReference>
<proteinExistence type="predicted"/>
<sequence length="191" mass="22455">MKVEIEEFYSELLMLNQKHLSLIQKYKALDEKDLRFKIDIESWSCLECIEHLNYYGEYYTPYFELVIENSSKGNKGALTFKSGWLGGYFAKSMKPEAKKMKTLKVSNPLNTDVDIKALEVLENHLSRMQTILREYREEKVDLQKNKIPISLTKWIKINLGDALKVVVYHNDRHFAQCERLLALQKNRSLTT</sequence>
<comment type="caution">
    <text evidence="3">The sequence shown here is derived from an EMBL/GenBank/DDBJ whole genome shotgun (WGS) entry which is preliminary data.</text>
</comment>
<reference evidence="3" key="1">
    <citation type="submission" date="2023-07" db="EMBL/GenBank/DDBJ databases">
        <title>Genomic Encyclopedia of Type Strains, Phase IV (KMG-IV): sequencing the most valuable type-strain genomes for metagenomic binning, comparative biology and taxonomic classification.</title>
        <authorList>
            <person name="Goeker M."/>
        </authorList>
    </citation>
    <scope>NUCLEOTIDE SEQUENCE</scope>
    <source>
        <strain evidence="3">DSM 26174</strain>
    </source>
</reference>
<evidence type="ECO:0000259" key="2">
    <source>
        <dbReference type="Pfam" id="PF12867"/>
    </source>
</evidence>
<dbReference type="Proteomes" id="UP001185092">
    <property type="component" value="Unassembled WGS sequence"/>
</dbReference>
<organism evidence="3 4">
    <name type="scientific">Aureibacter tunicatorum</name>
    <dbReference type="NCBI Taxonomy" id="866807"/>
    <lineage>
        <taxon>Bacteria</taxon>
        <taxon>Pseudomonadati</taxon>
        <taxon>Bacteroidota</taxon>
        <taxon>Cytophagia</taxon>
        <taxon>Cytophagales</taxon>
        <taxon>Persicobacteraceae</taxon>
        <taxon>Aureibacter</taxon>
    </lineage>
</organism>
<keyword evidence="1" id="KW-0175">Coiled coil</keyword>
<name>A0AAE3XMB7_9BACT</name>
<gene>
    <name evidence="3" type="ORF">HNQ88_001387</name>
</gene>
<feature type="domain" description="DinB-like" evidence="2">
    <location>
        <begin position="27"/>
        <end position="176"/>
    </location>
</feature>
<evidence type="ECO:0000313" key="3">
    <source>
        <dbReference type="EMBL" id="MDR6238411.1"/>
    </source>
</evidence>
<dbReference type="InterPro" id="IPR024775">
    <property type="entry name" value="DinB-like"/>
</dbReference>
<evidence type="ECO:0000313" key="4">
    <source>
        <dbReference type="Proteomes" id="UP001185092"/>
    </source>
</evidence>
<accession>A0AAE3XMB7</accession>
<keyword evidence="4" id="KW-1185">Reference proteome</keyword>
<evidence type="ECO:0000256" key="1">
    <source>
        <dbReference type="SAM" id="Coils"/>
    </source>
</evidence>
<dbReference type="Pfam" id="PF12867">
    <property type="entry name" value="DinB_2"/>
    <property type="match status" value="1"/>
</dbReference>
<feature type="coiled-coil region" evidence="1">
    <location>
        <begin position="118"/>
        <end position="145"/>
    </location>
</feature>
<dbReference type="EMBL" id="JAVDQD010000001">
    <property type="protein sequence ID" value="MDR6238411.1"/>
    <property type="molecule type" value="Genomic_DNA"/>
</dbReference>